<evidence type="ECO:0000313" key="6">
    <source>
        <dbReference type="EMBL" id="CAF4040967.1"/>
    </source>
</evidence>
<protein>
    <submittedName>
        <fullName evidence="3">Uncharacterized protein</fullName>
    </submittedName>
</protein>
<dbReference type="EMBL" id="CAJOBB010003444">
    <property type="protein sequence ID" value="CAF4040967.1"/>
    <property type="molecule type" value="Genomic_DNA"/>
</dbReference>
<evidence type="ECO:0000313" key="5">
    <source>
        <dbReference type="EMBL" id="CAF3729369.1"/>
    </source>
</evidence>
<evidence type="ECO:0000313" key="4">
    <source>
        <dbReference type="EMBL" id="CAF3561110.1"/>
    </source>
</evidence>
<accession>A0A814WYW3</accession>
<dbReference type="Proteomes" id="UP000663868">
    <property type="component" value="Unassembled WGS sequence"/>
</dbReference>
<name>A0A814WYW3_9BILA</name>
<proteinExistence type="predicted"/>
<dbReference type="Proteomes" id="UP000663860">
    <property type="component" value="Unassembled WGS sequence"/>
</dbReference>
<dbReference type="Proteomes" id="UP000663881">
    <property type="component" value="Unassembled WGS sequence"/>
</dbReference>
<gene>
    <name evidence="2" type="ORF">IZO911_LOCUS25817</name>
    <name evidence="3" type="ORF">JYZ213_LOCUS27254</name>
    <name evidence="6" type="ORF">KXQ929_LOCUS30916</name>
    <name evidence="5" type="ORF">OKA104_LOCUS14383</name>
    <name evidence="4" type="ORF">OXD698_LOCUS4421</name>
    <name evidence="1" type="ORF">VCS650_LOCUS20733</name>
</gene>
<dbReference type="Proteomes" id="UP000663844">
    <property type="component" value="Unassembled WGS sequence"/>
</dbReference>
<dbReference type="EMBL" id="CAJOAY010000757">
    <property type="protein sequence ID" value="CAF3729369.1"/>
    <property type="molecule type" value="Genomic_DNA"/>
</dbReference>
<evidence type="ECO:0000313" key="2">
    <source>
        <dbReference type="EMBL" id="CAF1151880.1"/>
    </source>
</evidence>
<evidence type="ECO:0000313" key="7">
    <source>
        <dbReference type="Proteomes" id="UP000663845"/>
    </source>
</evidence>
<dbReference type="AlphaFoldDB" id="A0A814WYW3"/>
<evidence type="ECO:0000313" key="3">
    <source>
        <dbReference type="EMBL" id="CAF1207288.1"/>
    </source>
</evidence>
<organism evidence="3 7">
    <name type="scientific">Adineta steineri</name>
    <dbReference type="NCBI Taxonomy" id="433720"/>
    <lineage>
        <taxon>Eukaryota</taxon>
        <taxon>Metazoa</taxon>
        <taxon>Spiralia</taxon>
        <taxon>Gnathifera</taxon>
        <taxon>Rotifera</taxon>
        <taxon>Eurotatoria</taxon>
        <taxon>Bdelloidea</taxon>
        <taxon>Adinetida</taxon>
        <taxon>Adinetidae</taxon>
        <taxon>Adineta</taxon>
    </lineage>
</organism>
<sequence length="98" mass="10741">MSTHSRTDSVVACLTVLASSGMRTLNFGPKFRLNALVTLANQTNPVEFTNKIYTKIKEIIDINPNQIKSTSTRLTISTSTTEKEIIPAIPSEPSQSCK</sequence>
<dbReference type="EMBL" id="CAJNOG010000376">
    <property type="protein sequence ID" value="CAF1207288.1"/>
    <property type="molecule type" value="Genomic_DNA"/>
</dbReference>
<dbReference type="EMBL" id="CAJNOE010000328">
    <property type="protein sequence ID" value="CAF1151880.1"/>
    <property type="molecule type" value="Genomic_DNA"/>
</dbReference>
<reference evidence="3" key="1">
    <citation type="submission" date="2021-02" db="EMBL/GenBank/DDBJ databases">
        <authorList>
            <person name="Nowell W R."/>
        </authorList>
    </citation>
    <scope>NUCLEOTIDE SEQUENCE</scope>
</reference>
<dbReference type="Proteomes" id="UP000663891">
    <property type="component" value="Unassembled WGS sequence"/>
</dbReference>
<dbReference type="Proteomes" id="UP000663845">
    <property type="component" value="Unassembled WGS sequence"/>
</dbReference>
<dbReference type="EMBL" id="CAJOAZ010000167">
    <property type="protein sequence ID" value="CAF3561110.1"/>
    <property type="molecule type" value="Genomic_DNA"/>
</dbReference>
<comment type="caution">
    <text evidence="3">The sequence shown here is derived from an EMBL/GenBank/DDBJ whole genome shotgun (WGS) entry which is preliminary data.</text>
</comment>
<evidence type="ECO:0000313" key="1">
    <source>
        <dbReference type="EMBL" id="CAF1112616.1"/>
    </source>
</evidence>
<dbReference type="EMBL" id="CAJNON010000217">
    <property type="protein sequence ID" value="CAF1112616.1"/>
    <property type="molecule type" value="Genomic_DNA"/>
</dbReference>